<sequence length="200" mass="21600">MSMKKYLSTVVLTLLLLHIWQPVQAQDDISVELGGTEAKSVAKARSIGYTNTVSPIALGVGTVAITDNNTFETVGAGLAVYGLIIGPSTANFHVEDYKRGALGAVVRGVGAFLMADATREIFGDDFADALTIDDRKVSLTDTKILIGEVLILGSMVYNIVSAKASVREYNRRSRFSLKIDSEQINFKNKTAPMLTAQIRL</sequence>
<keyword evidence="3" id="KW-1185">Reference proteome</keyword>
<comment type="caution">
    <text evidence="2">The sequence shown here is derived from an EMBL/GenBank/DDBJ whole genome shotgun (WGS) entry which is preliminary data.</text>
</comment>
<name>A0A6M1T6P7_9BACT</name>
<dbReference type="AlphaFoldDB" id="A0A6M1T6P7"/>
<feature type="chain" id="PRO_5026907091" description="DUF5683 domain-containing protein" evidence="1">
    <location>
        <begin position="26"/>
        <end position="200"/>
    </location>
</feature>
<dbReference type="EMBL" id="JAALLS010000026">
    <property type="protein sequence ID" value="NGP89827.1"/>
    <property type="molecule type" value="Genomic_DNA"/>
</dbReference>
<accession>A0A6M1T6P7</accession>
<evidence type="ECO:0008006" key="4">
    <source>
        <dbReference type="Google" id="ProtNLM"/>
    </source>
</evidence>
<evidence type="ECO:0000313" key="3">
    <source>
        <dbReference type="Proteomes" id="UP000479132"/>
    </source>
</evidence>
<dbReference type="Proteomes" id="UP000479132">
    <property type="component" value="Unassembled WGS sequence"/>
</dbReference>
<keyword evidence="1" id="KW-0732">Signal</keyword>
<dbReference type="RefSeq" id="WP_205720244.1">
    <property type="nucleotide sequence ID" value="NZ_JAALLS010000026.1"/>
</dbReference>
<organism evidence="2 3">
    <name type="scientific">Fodinibius halophilus</name>
    <dbReference type="NCBI Taxonomy" id="1736908"/>
    <lineage>
        <taxon>Bacteria</taxon>
        <taxon>Pseudomonadati</taxon>
        <taxon>Balneolota</taxon>
        <taxon>Balneolia</taxon>
        <taxon>Balneolales</taxon>
        <taxon>Balneolaceae</taxon>
        <taxon>Fodinibius</taxon>
    </lineage>
</organism>
<reference evidence="2 3" key="1">
    <citation type="submission" date="2020-02" db="EMBL/GenBank/DDBJ databases">
        <title>Aliifodinibius halophilus 2W32, complete genome.</title>
        <authorList>
            <person name="Li Y."/>
            <person name="Wu S."/>
        </authorList>
    </citation>
    <scope>NUCLEOTIDE SEQUENCE [LARGE SCALE GENOMIC DNA]</scope>
    <source>
        <strain evidence="2 3">2W32</strain>
    </source>
</reference>
<feature type="signal peptide" evidence="1">
    <location>
        <begin position="1"/>
        <end position="25"/>
    </location>
</feature>
<protein>
    <recommendedName>
        <fullName evidence="4">DUF5683 domain-containing protein</fullName>
    </recommendedName>
</protein>
<gene>
    <name evidence="2" type="ORF">G3569_15825</name>
</gene>
<evidence type="ECO:0000256" key="1">
    <source>
        <dbReference type="SAM" id="SignalP"/>
    </source>
</evidence>
<proteinExistence type="predicted"/>
<evidence type="ECO:0000313" key="2">
    <source>
        <dbReference type="EMBL" id="NGP89827.1"/>
    </source>
</evidence>